<dbReference type="OrthoDB" id="9779630at2"/>
<name>A0A0U3AJT1_9ALTE</name>
<dbReference type="PANTHER" id="PTHR31088:SF6">
    <property type="entry name" value="PHAGE SHOCK PROTEIN A"/>
    <property type="match status" value="1"/>
</dbReference>
<dbReference type="EMBL" id="CP013650">
    <property type="protein sequence ID" value="ALS99009.1"/>
    <property type="molecule type" value="Genomic_DNA"/>
</dbReference>
<comment type="similarity">
    <text evidence="1">Belongs to the PspA/Vipp/IM30 family.</text>
</comment>
<dbReference type="AlphaFoldDB" id="A0A0U3AJT1"/>
<dbReference type="Proteomes" id="UP000068447">
    <property type="component" value="Chromosome"/>
</dbReference>
<evidence type="ECO:0000313" key="4">
    <source>
        <dbReference type="Proteomes" id="UP000068447"/>
    </source>
</evidence>
<dbReference type="InterPro" id="IPR007157">
    <property type="entry name" value="PspA_VIPP1"/>
</dbReference>
<dbReference type="InterPro" id="IPR014319">
    <property type="entry name" value="Phageshock_PspA"/>
</dbReference>
<dbReference type="Gene3D" id="1.20.5.340">
    <property type="match status" value="1"/>
</dbReference>
<dbReference type="Pfam" id="PF04012">
    <property type="entry name" value="PspA_IM30"/>
    <property type="match status" value="1"/>
</dbReference>
<evidence type="ECO:0000256" key="2">
    <source>
        <dbReference type="SAM" id="Coils"/>
    </source>
</evidence>
<dbReference type="PANTHER" id="PTHR31088">
    <property type="entry name" value="MEMBRANE-ASSOCIATED PROTEIN VIPP1, CHLOROPLASTIC"/>
    <property type="match status" value="1"/>
</dbReference>
<dbReference type="KEGG" id="lal:AT746_12540"/>
<keyword evidence="2" id="KW-0175">Coiled coil</keyword>
<protein>
    <submittedName>
        <fullName evidence="3">Phage shock protein A</fullName>
    </submittedName>
</protein>
<dbReference type="NCBIfam" id="TIGR02977">
    <property type="entry name" value="phageshock_pspA"/>
    <property type="match status" value="1"/>
</dbReference>
<accession>A0A0U3AJT1</accession>
<sequence length="223" mass="25706">MGMFSRISDIVQANLNAILDKAEDPEKVIRLIVQEMEEALVELRTITAQHLASKKGLQRRVESVTRQVNDWQAKAELAMSKDKEDLARSALEQKYQSEKQLEQLSAEMQQIDESLQGLQSDISRLQDKLKDARSRQKALETRQQSVSGRLKARQAVDEQKIQQVMGRFEQYEYRIDDLEARLEAHDLVGNSQPLESEFEKMEREQYLDDALMALKNKTNNKAA</sequence>
<proteinExistence type="inferred from homology"/>
<dbReference type="RefSeq" id="WP_062480802.1">
    <property type="nucleotide sequence ID" value="NZ_CP013650.1"/>
</dbReference>
<dbReference type="GO" id="GO:0009271">
    <property type="term" value="P:phage shock"/>
    <property type="evidence" value="ECO:0007669"/>
    <property type="project" value="TreeGrafter"/>
</dbReference>
<reference evidence="3 4" key="1">
    <citation type="submission" date="2015-12" db="EMBL/GenBank/DDBJ databases">
        <title>Complete genome of Lacimicrobium alkaliphilum KCTC 32984.</title>
        <authorList>
            <person name="Kim S.-G."/>
            <person name="Lee Y.-J."/>
        </authorList>
    </citation>
    <scope>NUCLEOTIDE SEQUENCE [LARGE SCALE GENOMIC DNA]</scope>
    <source>
        <strain evidence="3 4">YelD216</strain>
    </source>
</reference>
<feature type="coiled-coil region" evidence="2">
    <location>
        <begin position="54"/>
        <end position="181"/>
    </location>
</feature>
<keyword evidence="4" id="KW-1185">Reference proteome</keyword>
<organism evidence="3 4">
    <name type="scientific">Lacimicrobium alkaliphilum</name>
    <dbReference type="NCBI Taxonomy" id="1526571"/>
    <lineage>
        <taxon>Bacteria</taxon>
        <taxon>Pseudomonadati</taxon>
        <taxon>Pseudomonadota</taxon>
        <taxon>Gammaproteobacteria</taxon>
        <taxon>Alteromonadales</taxon>
        <taxon>Alteromonadaceae</taxon>
        <taxon>Lacimicrobium</taxon>
    </lineage>
</organism>
<evidence type="ECO:0000256" key="1">
    <source>
        <dbReference type="ARBA" id="ARBA00043985"/>
    </source>
</evidence>
<evidence type="ECO:0000313" key="3">
    <source>
        <dbReference type="EMBL" id="ALS99009.1"/>
    </source>
</evidence>
<dbReference type="STRING" id="1526571.AT746_12540"/>
<dbReference type="GO" id="GO:0005829">
    <property type="term" value="C:cytosol"/>
    <property type="evidence" value="ECO:0007669"/>
    <property type="project" value="TreeGrafter"/>
</dbReference>
<gene>
    <name evidence="3" type="ORF">AT746_12540</name>
</gene>